<evidence type="ECO:0000259" key="7">
    <source>
        <dbReference type="Pfam" id="PF04239"/>
    </source>
</evidence>
<evidence type="ECO:0000313" key="9">
    <source>
        <dbReference type="EMBL" id="ABP71713.1"/>
    </source>
</evidence>
<evidence type="ECO:0000256" key="4">
    <source>
        <dbReference type="ARBA" id="ARBA00022692"/>
    </source>
</evidence>
<name>A4WWE9_CERS5</name>
<evidence type="ECO:0000256" key="3">
    <source>
        <dbReference type="ARBA" id="ARBA00022475"/>
    </source>
</evidence>
<sequence length="165" mass="17531">MNSGSARMNEPIFLDSWAGLARTVVVGIAAYGLLIAMLRASGKRTLSKMNAFDFVVTVALGSTLATVLLNRSVPLAEGVAALALLICLQYAITWLAVRVPAVQALVKSEPTLLLHDGCFLDQALKRQRVTRDEVLAALRQSGTDDPAGARSVVLETDGSLSVIPR</sequence>
<dbReference type="Pfam" id="PF04239">
    <property type="entry name" value="DUF421"/>
    <property type="match status" value="1"/>
</dbReference>
<accession>A4WWE9</accession>
<dbReference type="InterPro" id="IPR023090">
    <property type="entry name" value="UPF0702_alpha/beta_dom_sf"/>
</dbReference>
<comment type="similarity">
    <text evidence="2">Belongs to the UPF0702 family.</text>
</comment>
<dbReference type="EMBL" id="CP000661">
    <property type="protein sequence ID" value="ABP71713.1"/>
    <property type="molecule type" value="Genomic_DNA"/>
</dbReference>
<dbReference type="eggNOG" id="COG2323">
    <property type="taxonomic scope" value="Bacteria"/>
</dbReference>
<dbReference type="InterPro" id="IPR007353">
    <property type="entry name" value="DUF421"/>
</dbReference>
<feature type="domain" description="YetF-like N-terminal transmembrane" evidence="8">
    <location>
        <begin position="33"/>
        <end position="95"/>
    </location>
</feature>
<evidence type="ECO:0000256" key="1">
    <source>
        <dbReference type="ARBA" id="ARBA00004651"/>
    </source>
</evidence>
<dbReference type="InterPro" id="IPR048454">
    <property type="entry name" value="YetF_N"/>
</dbReference>
<keyword evidence="6" id="KW-0472">Membrane</keyword>
<dbReference type="Gene3D" id="3.30.240.20">
    <property type="entry name" value="bsu07140 like domains"/>
    <property type="match status" value="1"/>
</dbReference>
<reference evidence="9" key="1">
    <citation type="submission" date="2007-04" db="EMBL/GenBank/DDBJ databases">
        <title>Complete sequence of chromosome of Rhodobacter sphaeroides ATCC 17025.</title>
        <authorList>
            <consortium name="US DOE Joint Genome Institute"/>
            <person name="Copeland A."/>
            <person name="Lucas S."/>
            <person name="Lapidus A."/>
            <person name="Barry K."/>
            <person name="Detter J.C."/>
            <person name="Glavina del Rio T."/>
            <person name="Hammon N."/>
            <person name="Israni S."/>
            <person name="Dalin E."/>
            <person name="Tice H."/>
            <person name="Pitluck S."/>
            <person name="Chertkov O."/>
            <person name="Brettin T."/>
            <person name="Bruce D."/>
            <person name="Han C."/>
            <person name="Schmutz J."/>
            <person name="Larimer F."/>
            <person name="Land M."/>
            <person name="Hauser L."/>
            <person name="Kyrpides N."/>
            <person name="Kim E."/>
            <person name="Richardson P."/>
            <person name="Mackenzie C."/>
            <person name="Choudhary M."/>
            <person name="Donohue T.J."/>
            <person name="Kaplan S."/>
        </authorList>
    </citation>
    <scope>NUCLEOTIDE SEQUENCE [LARGE SCALE GENOMIC DNA]</scope>
    <source>
        <strain evidence="9">ATCC 17025</strain>
    </source>
</reference>
<evidence type="ECO:0000256" key="6">
    <source>
        <dbReference type="ARBA" id="ARBA00023136"/>
    </source>
</evidence>
<proteinExistence type="inferred from homology"/>
<dbReference type="AlphaFoldDB" id="A4WWE9"/>
<dbReference type="PANTHER" id="PTHR34582:SF6">
    <property type="entry name" value="UPF0702 TRANSMEMBRANE PROTEIN YCAP"/>
    <property type="match status" value="1"/>
</dbReference>
<keyword evidence="3" id="KW-1003">Cell membrane</keyword>
<dbReference type="KEGG" id="rsq:Rsph17025_2827"/>
<dbReference type="Pfam" id="PF20730">
    <property type="entry name" value="YetF_N"/>
    <property type="match status" value="1"/>
</dbReference>
<comment type="subcellular location">
    <subcellularLocation>
        <location evidence="1">Cell membrane</location>
        <topology evidence="1">Multi-pass membrane protein</topology>
    </subcellularLocation>
</comment>
<evidence type="ECO:0000259" key="8">
    <source>
        <dbReference type="Pfam" id="PF20730"/>
    </source>
</evidence>
<protein>
    <submittedName>
        <fullName evidence="9">Membrane protein-like protein</fullName>
    </submittedName>
</protein>
<keyword evidence="4" id="KW-0812">Transmembrane</keyword>
<dbReference type="GO" id="GO:0005886">
    <property type="term" value="C:plasma membrane"/>
    <property type="evidence" value="ECO:0007669"/>
    <property type="project" value="UniProtKB-SubCell"/>
</dbReference>
<gene>
    <name evidence="9" type="ordered locus">Rsph17025_2827</name>
</gene>
<dbReference type="STRING" id="349102.Rsph17025_2827"/>
<feature type="domain" description="YetF C-terminal" evidence="7">
    <location>
        <begin position="100"/>
        <end position="164"/>
    </location>
</feature>
<keyword evidence="5" id="KW-1133">Transmembrane helix</keyword>
<dbReference type="HOGENOM" id="CLU_077149_3_3_5"/>
<evidence type="ECO:0000256" key="2">
    <source>
        <dbReference type="ARBA" id="ARBA00006448"/>
    </source>
</evidence>
<organism evidence="9">
    <name type="scientific">Cereibacter sphaeroides (strain ATCC 17025 / ATH 2.4.3)</name>
    <name type="common">Rhodobacter sphaeroides</name>
    <dbReference type="NCBI Taxonomy" id="349102"/>
    <lineage>
        <taxon>Bacteria</taxon>
        <taxon>Pseudomonadati</taxon>
        <taxon>Pseudomonadota</taxon>
        <taxon>Alphaproteobacteria</taxon>
        <taxon>Rhodobacterales</taxon>
        <taxon>Paracoccaceae</taxon>
        <taxon>Cereibacter</taxon>
    </lineage>
</organism>
<evidence type="ECO:0000256" key="5">
    <source>
        <dbReference type="ARBA" id="ARBA00022989"/>
    </source>
</evidence>
<dbReference type="PANTHER" id="PTHR34582">
    <property type="entry name" value="UPF0702 TRANSMEMBRANE PROTEIN YCAP"/>
    <property type="match status" value="1"/>
</dbReference>